<evidence type="ECO:0000313" key="1">
    <source>
        <dbReference type="EMBL" id="QBM90049.1"/>
    </source>
</evidence>
<gene>
    <name evidence="1" type="ORF">METSCH_E02880</name>
</gene>
<evidence type="ECO:0000313" key="2">
    <source>
        <dbReference type="Proteomes" id="UP000292447"/>
    </source>
</evidence>
<organism evidence="1 2">
    <name type="scientific">Metschnikowia aff. pulcherrima</name>
    <dbReference type="NCBI Taxonomy" id="2163413"/>
    <lineage>
        <taxon>Eukaryota</taxon>
        <taxon>Fungi</taxon>
        <taxon>Dikarya</taxon>
        <taxon>Ascomycota</taxon>
        <taxon>Saccharomycotina</taxon>
        <taxon>Pichiomycetes</taxon>
        <taxon>Metschnikowiaceae</taxon>
        <taxon>Metschnikowia</taxon>
    </lineage>
</organism>
<dbReference type="AlphaFoldDB" id="A0A4P6XSE8"/>
<dbReference type="EMBL" id="CP034460">
    <property type="protein sequence ID" value="QBM90049.1"/>
    <property type="molecule type" value="Genomic_DNA"/>
</dbReference>
<keyword evidence="2" id="KW-1185">Reference proteome</keyword>
<accession>A0A4P6XSE8</accession>
<protein>
    <submittedName>
        <fullName evidence="1">Uncharacterized protein</fullName>
    </submittedName>
</protein>
<reference evidence="2" key="1">
    <citation type="submission" date="2019-03" db="EMBL/GenBank/DDBJ databases">
        <title>Snf2 controls pulcherriminic acid biosynthesis and connects pigmentation and antifungal activity of the yeast Metschnikowia pulcherrima.</title>
        <authorList>
            <person name="Gore-Lloyd D."/>
            <person name="Sumann I."/>
            <person name="Brachmann A.O."/>
            <person name="Schneeberger K."/>
            <person name="Ortiz-Merino R.A."/>
            <person name="Moreno-Beltran M."/>
            <person name="Schlaefli M."/>
            <person name="Kirner P."/>
            <person name="Santos Kron A."/>
            <person name="Wolfe K.H."/>
            <person name="Piel J."/>
            <person name="Ahrens C.H."/>
            <person name="Henk D."/>
            <person name="Freimoser F.M."/>
        </authorList>
    </citation>
    <scope>NUCLEOTIDE SEQUENCE [LARGE SCALE GENOMIC DNA]</scope>
    <source>
        <strain evidence="2">APC 1.2</strain>
    </source>
</reference>
<dbReference type="Proteomes" id="UP000292447">
    <property type="component" value="Chromosome V"/>
</dbReference>
<sequence>MAAKFSYSCNDLPEFIAEPVRYLSVVSNSSNTKSVIHDLLQKNYLYTSLNISHVMETIQTLVDSPAKYYSLKLTQNGNTLKLDSRLPQIVTLTMDQYTYHHHSYAGRYIKFKKSQPAKGSPEFVTYYSATVDWQKKEKYQKDLHAVIDEVFGSAELVLLTETPYIQENVGQFEDMHKNAFSSETALFVPAEIDTSEKNVAFSDMEKLSPEKQMELYEFLALVHMNALPDYKDSHVRATNMYEIPETAANLMKLLKTATLTTVSHVSPGLFYDTVKSPGVISVQATTERANYLVLNTENGIVTWTIEQ</sequence>
<proteinExistence type="predicted"/>
<name>A0A4P6XSE8_9ASCO</name>